<evidence type="ECO:0000313" key="3">
    <source>
        <dbReference type="Proteomes" id="UP000249789"/>
    </source>
</evidence>
<evidence type="ECO:0000313" key="2">
    <source>
        <dbReference type="EMBL" id="RAK76329.1"/>
    </source>
</evidence>
<organism evidence="2 3">
    <name type="scientific">Aspergillus fijiensis CBS 313.89</name>
    <dbReference type="NCBI Taxonomy" id="1448319"/>
    <lineage>
        <taxon>Eukaryota</taxon>
        <taxon>Fungi</taxon>
        <taxon>Dikarya</taxon>
        <taxon>Ascomycota</taxon>
        <taxon>Pezizomycotina</taxon>
        <taxon>Eurotiomycetes</taxon>
        <taxon>Eurotiomycetidae</taxon>
        <taxon>Eurotiales</taxon>
        <taxon>Aspergillaceae</taxon>
        <taxon>Aspergillus</taxon>
    </lineage>
</organism>
<feature type="compositionally biased region" description="Basic residues" evidence="1">
    <location>
        <begin position="103"/>
        <end position="117"/>
    </location>
</feature>
<keyword evidence="3" id="KW-1185">Reference proteome</keyword>
<dbReference type="RefSeq" id="XP_040800339.1">
    <property type="nucleotide sequence ID" value="XM_040949390.1"/>
</dbReference>
<feature type="non-terminal residue" evidence="2">
    <location>
        <position position="227"/>
    </location>
</feature>
<dbReference type="EMBL" id="KZ824649">
    <property type="protein sequence ID" value="RAK76329.1"/>
    <property type="molecule type" value="Genomic_DNA"/>
</dbReference>
<feature type="compositionally biased region" description="Basic and acidic residues" evidence="1">
    <location>
        <begin position="140"/>
        <end position="160"/>
    </location>
</feature>
<dbReference type="VEuPathDB" id="FungiDB:BO72DRAFT_511111"/>
<dbReference type="AlphaFoldDB" id="A0A8G1RN94"/>
<feature type="compositionally biased region" description="Basic and acidic residues" evidence="1">
    <location>
        <begin position="65"/>
        <end position="94"/>
    </location>
</feature>
<gene>
    <name evidence="2" type="ORF">BO72DRAFT_511111</name>
</gene>
<feature type="compositionally biased region" description="Pro residues" evidence="1">
    <location>
        <begin position="123"/>
        <end position="134"/>
    </location>
</feature>
<proteinExistence type="predicted"/>
<evidence type="ECO:0000256" key="1">
    <source>
        <dbReference type="SAM" id="MobiDB-lite"/>
    </source>
</evidence>
<name>A0A8G1RN94_9EURO</name>
<reference evidence="2 3" key="1">
    <citation type="submission" date="2018-02" db="EMBL/GenBank/DDBJ databases">
        <title>The genomes of Aspergillus section Nigri reveals drivers in fungal speciation.</title>
        <authorList>
            <consortium name="DOE Joint Genome Institute"/>
            <person name="Vesth T.C."/>
            <person name="Nybo J."/>
            <person name="Theobald S."/>
            <person name="Brandl J."/>
            <person name="Frisvad J.C."/>
            <person name="Nielsen K.F."/>
            <person name="Lyhne E.K."/>
            <person name="Kogle M.E."/>
            <person name="Kuo A."/>
            <person name="Riley R."/>
            <person name="Clum A."/>
            <person name="Nolan M."/>
            <person name="Lipzen A."/>
            <person name="Salamov A."/>
            <person name="Henrissat B."/>
            <person name="Wiebenga A."/>
            <person name="De vries R.P."/>
            <person name="Grigoriev I.V."/>
            <person name="Mortensen U.H."/>
            <person name="Andersen M.R."/>
            <person name="Baker S.E."/>
        </authorList>
    </citation>
    <scope>NUCLEOTIDE SEQUENCE [LARGE SCALE GENOMIC DNA]</scope>
    <source>
        <strain evidence="2 3">CBS 313.89</strain>
    </source>
</reference>
<dbReference type="GeneID" id="63866723"/>
<feature type="region of interest" description="Disordered" evidence="1">
    <location>
        <begin position="39"/>
        <end position="189"/>
    </location>
</feature>
<dbReference type="Proteomes" id="UP000249789">
    <property type="component" value="Unassembled WGS sequence"/>
</dbReference>
<protein>
    <submittedName>
        <fullName evidence="2">Uncharacterized protein</fullName>
    </submittedName>
</protein>
<accession>A0A8G1RN94</accession>
<sequence>MLRPHADPALRLLAVPTAALLPAVHVAGARDAVLPGARGVRGEAGRPGGARLAGARGPVRGARVRHADGAQREHGDAPDADRGPERLQGHRLADADVAVAAPRRPRPTRLLRRHRPGRQGPVLRPPPAPRPPAAGAPRPLRADHLLHPDRRAPHPRDPRPVPRLRAHPRARGRDHPRGQGVGLQSPVRGGGVAHHREVFVGVSFGFDLIQPCGGSAVRKVDVRFVMG</sequence>
<feature type="compositionally biased region" description="Low complexity" evidence="1">
    <location>
        <begin position="49"/>
        <end position="61"/>
    </location>
</feature>